<accession>A0A7W7C7V3</accession>
<dbReference type="AlphaFoldDB" id="A0A7W7C7V3"/>
<protein>
    <submittedName>
        <fullName evidence="2">Uncharacterized protein</fullName>
    </submittedName>
</protein>
<evidence type="ECO:0000256" key="1">
    <source>
        <dbReference type="SAM" id="MobiDB-lite"/>
    </source>
</evidence>
<dbReference type="RefSeq" id="WP_185001956.1">
    <property type="nucleotide sequence ID" value="NZ_BAAAUI010000016.1"/>
</dbReference>
<dbReference type="EMBL" id="JACHMH010000001">
    <property type="protein sequence ID" value="MBB4676091.1"/>
    <property type="molecule type" value="Genomic_DNA"/>
</dbReference>
<evidence type="ECO:0000313" key="3">
    <source>
        <dbReference type="Proteomes" id="UP000533598"/>
    </source>
</evidence>
<dbReference type="Proteomes" id="UP000533598">
    <property type="component" value="Unassembled WGS sequence"/>
</dbReference>
<gene>
    <name evidence="2" type="ORF">HNR67_002209</name>
</gene>
<proteinExistence type="predicted"/>
<keyword evidence="3" id="KW-1185">Reference proteome</keyword>
<feature type="compositionally biased region" description="Low complexity" evidence="1">
    <location>
        <begin position="72"/>
        <end position="83"/>
    </location>
</feature>
<organism evidence="2 3">
    <name type="scientific">Crossiella cryophila</name>
    <dbReference type="NCBI Taxonomy" id="43355"/>
    <lineage>
        <taxon>Bacteria</taxon>
        <taxon>Bacillati</taxon>
        <taxon>Actinomycetota</taxon>
        <taxon>Actinomycetes</taxon>
        <taxon>Pseudonocardiales</taxon>
        <taxon>Pseudonocardiaceae</taxon>
        <taxon>Crossiella</taxon>
    </lineage>
</organism>
<comment type="caution">
    <text evidence="2">The sequence shown here is derived from an EMBL/GenBank/DDBJ whole genome shotgun (WGS) entry which is preliminary data.</text>
</comment>
<name>A0A7W7C7V3_9PSEU</name>
<reference evidence="2 3" key="1">
    <citation type="submission" date="2020-08" db="EMBL/GenBank/DDBJ databases">
        <title>Sequencing the genomes of 1000 actinobacteria strains.</title>
        <authorList>
            <person name="Klenk H.-P."/>
        </authorList>
    </citation>
    <scope>NUCLEOTIDE SEQUENCE [LARGE SCALE GENOMIC DNA]</scope>
    <source>
        <strain evidence="2 3">DSM 44230</strain>
    </source>
</reference>
<evidence type="ECO:0000313" key="2">
    <source>
        <dbReference type="EMBL" id="MBB4676091.1"/>
    </source>
</evidence>
<feature type="compositionally biased region" description="Pro residues" evidence="1">
    <location>
        <begin position="84"/>
        <end position="110"/>
    </location>
</feature>
<sequence>MRETAHRRTRLLLLGLLGVLTATGGAVLFDRPAEPAPPLIASPILVVPVRLTQAPEPVYAVPPEPPPVVNSATRVPRPVARPARPTPVRPSPPPAPPPPPPAAPPSAQPPPPVFDLCDYFRYWLPRLCRGR</sequence>
<feature type="region of interest" description="Disordered" evidence="1">
    <location>
        <begin position="58"/>
        <end position="110"/>
    </location>
</feature>